<feature type="compositionally biased region" description="Low complexity" evidence="2">
    <location>
        <begin position="402"/>
        <end position="417"/>
    </location>
</feature>
<dbReference type="GO" id="GO:0005634">
    <property type="term" value="C:nucleus"/>
    <property type="evidence" value="ECO:0007669"/>
    <property type="project" value="TreeGrafter"/>
</dbReference>
<feature type="compositionally biased region" description="Basic and acidic residues" evidence="2">
    <location>
        <begin position="313"/>
        <end position="325"/>
    </location>
</feature>
<feature type="region of interest" description="Disordered" evidence="2">
    <location>
        <begin position="44"/>
        <end position="71"/>
    </location>
</feature>
<feature type="compositionally biased region" description="Low complexity" evidence="2">
    <location>
        <begin position="361"/>
        <end position="370"/>
    </location>
</feature>
<feature type="compositionally biased region" description="Low complexity" evidence="2">
    <location>
        <begin position="326"/>
        <end position="335"/>
    </location>
</feature>
<name>A0A9P4K558_9PLEO</name>
<keyword evidence="4" id="KW-1185">Reference proteome</keyword>
<dbReference type="PANTHER" id="PTHR21531">
    <property type="entry name" value="LOW-TEMPERATURE VIABILITY PROTEIN LTV1-RELATED"/>
    <property type="match status" value="1"/>
</dbReference>
<evidence type="ECO:0000256" key="1">
    <source>
        <dbReference type="ARBA" id="ARBA00009078"/>
    </source>
</evidence>
<protein>
    <submittedName>
        <fullName evidence="3">Low temperature viability protein</fullName>
    </submittedName>
</protein>
<dbReference type="GO" id="GO:0005829">
    <property type="term" value="C:cytosol"/>
    <property type="evidence" value="ECO:0007669"/>
    <property type="project" value="TreeGrafter"/>
</dbReference>
<dbReference type="GO" id="GO:0000056">
    <property type="term" value="P:ribosomal small subunit export from nucleus"/>
    <property type="evidence" value="ECO:0007669"/>
    <property type="project" value="TreeGrafter"/>
</dbReference>
<sequence length="479" mass="52462">MPRRKFIDKKNATTFQLVYRAQNDPRIHDSDAPDQVFKEVAPPNARQGYEAATSSKASQYSSATGRSKIKTRGDLEDEFGLKVRKNEGEAANYGIFYDDSEYDYMQHMRDLGTGGGEAYFVEAPGQKKKGKERFDLADALRAASLDGRQSDAGISVSSSVSRAASDVFGEEMAPSEFVRKTTYQDQQNIPDAIAGLQPDMDPRLREVLEALEDEAYVEDDEDVFAELAEEGVEVNQREWETSGWSDQDAVDCYLQGEEDEGWETDDTIKASTSVKAKSKQFEDGGIALNDTDPLPAPDAVPAPTEEDNAWLDEFNKFKKDAKAAKAPEPAAPSDAQSSILTGASALTEGGRKKKRKGALTSTSGYSMSSSALHRTEGLSLLDQRFDKIEEEYAAEDFPDDASMVSGMSKMSGMTGMSNTSEAPRLRSDFDTIMDDFLGSHSKASKRYVKKGVHGNGMAQLDEIRKGLGPAKVKPKTQKA</sequence>
<evidence type="ECO:0000313" key="4">
    <source>
        <dbReference type="Proteomes" id="UP000800093"/>
    </source>
</evidence>
<proteinExistence type="inferred from homology"/>
<dbReference type="OrthoDB" id="5852896at2759"/>
<dbReference type="GO" id="GO:0042274">
    <property type="term" value="P:ribosomal small subunit biogenesis"/>
    <property type="evidence" value="ECO:0007669"/>
    <property type="project" value="InterPro"/>
</dbReference>
<dbReference type="Proteomes" id="UP000800093">
    <property type="component" value="Unassembled WGS sequence"/>
</dbReference>
<dbReference type="PANTHER" id="PTHR21531:SF0">
    <property type="entry name" value="PROTEIN LTV1 HOMOLOG"/>
    <property type="match status" value="1"/>
</dbReference>
<evidence type="ECO:0000313" key="3">
    <source>
        <dbReference type="EMBL" id="KAF2261123.1"/>
    </source>
</evidence>
<gene>
    <name evidence="3" type="ORF">CC78DRAFT_570697</name>
</gene>
<feature type="region of interest" description="Disordered" evidence="2">
    <location>
        <begin position="399"/>
        <end position="422"/>
    </location>
</feature>
<organism evidence="3 4">
    <name type="scientific">Lojkania enalia</name>
    <dbReference type="NCBI Taxonomy" id="147567"/>
    <lineage>
        <taxon>Eukaryota</taxon>
        <taxon>Fungi</taxon>
        <taxon>Dikarya</taxon>
        <taxon>Ascomycota</taxon>
        <taxon>Pezizomycotina</taxon>
        <taxon>Dothideomycetes</taxon>
        <taxon>Pleosporomycetidae</taxon>
        <taxon>Pleosporales</taxon>
        <taxon>Pleosporales incertae sedis</taxon>
        <taxon>Lojkania</taxon>
    </lineage>
</organism>
<feature type="compositionally biased region" description="Polar residues" evidence="2">
    <location>
        <begin position="52"/>
        <end position="65"/>
    </location>
</feature>
<dbReference type="EMBL" id="ML986663">
    <property type="protein sequence ID" value="KAF2261123.1"/>
    <property type="molecule type" value="Genomic_DNA"/>
</dbReference>
<feature type="region of interest" description="Disordered" evidence="2">
    <location>
        <begin position="258"/>
        <end position="373"/>
    </location>
</feature>
<dbReference type="GO" id="GO:0030688">
    <property type="term" value="C:preribosome, small subunit precursor"/>
    <property type="evidence" value="ECO:0007669"/>
    <property type="project" value="TreeGrafter"/>
</dbReference>
<accession>A0A9P4K558</accession>
<dbReference type="InterPro" id="IPR007307">
    <property type="entry name" value="Ltv1"/>
</dbReference>
<dbReference type="AlphaFoldDB" id="A0A9P4K558"/>
<comment type="similarity">
    <text evidence="1">Belongs to the LTV1 family.</text>
</comment>
<dbReference type="Pfam" id="PF04180">
    <property type="entry name" value="LTV"/>
    <property type="match status" value="1"/>
</dbReference>
<comment type="caution">
    <text evidence="3">The sequence shown here is derived from an EMBL/GenBank/DDBJ whole genome shotgun (WGS) entry which is preliminary data.</text>
</comment>
<evidence type="ECO:0000256" key="2">
    <source>
        <dbReference type="SAM" id="MobiDB-lite"/>
    </source>
</evidence>
<reference evidence="4" key="1">
    <citation type="journal article" date="2020" name="Stud. Mycol.">
        <title>101 Dothideomycetes genomes: A test case for predicting lifestyles and emergence of pathogens.</title>
        <authorList>
            <person name="Haridas S."/>
            <person name="Albert R."/>
            <person name="Binder M."/>
            <person name="Bloem J."/>
            <person name="LaButti K."/>
            <person name="Salamov A."/>
            <person name="Andreopoulos B."/>
            <person name="Baker S."/>
            <person name="Barry K."/>
            <person name="Bills G."/>
            <person name="Bluhm B."/>
            <person name="Cannon C."/>
            <person name="Castanera R."/>
            <person name="Culley D."/>
            <person name="Daum C."/>
            <person name="Ezra D."/>
            <person name="Gonzalez J."/>
            <person name="Henrissat B."/>
            <person name="Kuo A."/>
            <person name="Liang C."/>
            <person name="Lipzen A."/>
            <person name="Lutzoni F."/>
            <person name="Magnuson J."/>
            <person name="Mondo S."/>
            <person name="Nolan M."/>
            <person name="Ohm R."/>
            <person name="Pangilinan J."/>
            <person name="Park H.-J."/>
            <person name="Ramirez L."/>
            <person name="Alfaro M."/>
            <person name="Sun H."/>
            <person name="Tritt A."/>
            <person name="Yoshinaga Y."/>
            <person name="Zwiers L.-H."/>
            <person name="Turgeon B."/>
            <person name="Goodwin S."/>
            <person name="Spatafora J."/>
            <person name="Crous P."/>
            <person name="Grigoriev I."/>
        </authorList>
    </citation>
    <scope>NUCLEOTIDE SEQUENCE [LARGE SCALE GENOMIC DNA]</scope>
    <source>
        <strain evidence="4">CBS 304.66</strain>
    </source>
</reference>